<evidence type="ECO:0000256" key="1">
    <source>
        <dbReference type="SAM" id="MobiDB-lite"/>
    </source>
</evidence>
<dbReference type="AlphaFoldDB" id="A0A0W8C4N4"/>
<evidence type="ECO:0000313" key="3">
    <source>
        <dbReference type="Proteomes" id="UP000052943"/>
    </source>
</evidence>
<accession>A0A0W8C4N4</accession>
<evidence type="ECO:0008006" key="4">
    <source>
        <dbReference type="Google" id="ProtNLM"/>
    </source>
</evidence>
<gene>
    <name evidence="2" type="ORF">AM587_10001667</name>
</gene>
<proteinExistence type="predicted"/>
<organism evidence="2 3">
    <name type="scientific">Phytophthora nicotianae</name>
    <name type="common">Potato buckeye rot agent</name>
    <name type="synonym">Phytophthora parasitica</name>
    <dbReference type="NCBI Taxonomy" id="4792"/>
    <lineage>
        <taxon>Eukaryota</taxon>
        <taxon>Sar</taxon>
        <taxon>Stramenopiles</taxon>
        <taxon>Oomycota</taxon>
        <taxon>Peronosporomycetes</taxon>
        <taxon>Peronosporales</taxon>
        <taxon>Peronosporaceae</taxon>
        <taxon>Phytophthora</taxon>
    </lineage>
</organism>
<evidence type="ECO:0000313" key="2">
    <source>
        <dbReference type="EMBL" id="KUF79049.1"/>
    </source>
</evidence>
<dbReference type="Proteomes" id="UP000052943">
    <property type="component" value="Unassembled WGS sequence"/>
</dbReference>
<feature type="region of interest" description="Disordered" evidence="1">
    <location>
        <begin position="57"/>
        <end position="89"/>
    </location>
</feature>
<sequence>MADSMISGEMDDLLELYGMTVTSPSFKTTSLLDSYQEIDSSLIPTLWSSLPPPVAQNADYANKSDEKNTSSLGSKKRRRQETERNRQRRYRQRLRVEREMLENEVEKLSRELEQLKEAFRRRRAPISATVPSIESCMYSETLDEKEKRLLSERQLLQATVNMQAMYIEHLHKLVPGASLDTEEG</sequence>
<name>A0A0W8C4N4_PHYNI</name>
<dbReference type="EMBL" id="LNFO01004973">
    <property type="protein sequence ID" value="KUF79049.1"/>
    <property type="molecule type" value="Genomic_DNA"/>
</dbReference>
<comment type="caution">
    <text evidence="2">The sequence shown here is derived from an EMBL/GenBank/DDBJ whole genome shotgun (WGS) entry which is preliminary data.</text>
</comment>
<reference evidence="2 3" key="1">
    <citation type="submission" date="2015-11" db="EMBL/GenBank/DDBJ databases">
        <title>Genomes and virulence difference between two physiological races of Phytophthora nicotianae.</title>
        <authorList>
            <person name="Liu H."/>
            <person name="Ma X."/>
            <person name="Yu H."/>
            <person name="Fang D."/>
            <person name="Li Y."/>
            <person name="Wang X."/>
            <person name="Wang W."/>
            <person name="Dong Y."/>
            <person name="Xiao B."/>
        </authorList>
    </citation>
    <scope>NUCLEOTIDE SEQUENCE [LARGE SCALE GENOMIC DNA]</scope>
    <source>
        <strain evidence="3">race 0</strain>
    </source>
</reference>
<protein>
    <recommendedName>
        <fullName evidence="4">BZIP domain-containing protein</fullName>
    </recommendedName>
</protein>
<dbReference type="OrthoDB" id="142974at2759"/>